<evidence type="ECO:0000256" key="11">
    <source>
        <dbReference type="ARBA" id="ARBA00023180"/>
    </source>
</evidence>
<dbReference type="InterPro" id="IPR020894">
    <property type="entry name" value="Cadherin_CS"/>
</dbReference>
<evidence type="ECO:0000256" key="16">
    <source>
        <dbReference type="SAM" id="SignalP"/>
    </source>
</evidence>
<evidence type="ECO:0000313" key="19">
    <source>
        <dbReference type="RefSeq" id="XP_026070225.1"/>
    </source>
</evidence>
<gene>
    <name evidence="19" type="primary">LOC113050949</name>
</gene>
<feature type="region of interest" description="Disordered" evidence="14">
    <location>
        <begin position="1148"/>
        <end position="1176"/>
    </location>
</feature>
<keyword evidence="7 13" id="KW-0106">Calcium</keyword>
<protein>
    <submittedName>
        <fullName evidence="19">Protocadherin-9 isoform X2</fullName>
    </submittedName>
</protein>
<dbReference type="SUPFAM" id="SSF49313">
    <property type="entry name" value="Cadherin-like"/>
    <property type="match status" value="6"/>
</dbReference>
<dbReference type="GO" id="GO:0005886">
    <property type="term" value="C:plasma membrane"/>
    <property type="evidence" value="ECO:0007669"/>
    <property type="project" value="UniProtKB-SubCell"/>
</dbReference>
<accession>A0A6P6KDW6</accession>
<dbReference type="SMART" id="SM00112">
    <property type="entry name" value="CA"/>
    <property type="match status" value="7"/>
</dbReference>
<keyword evidence="5 16" id="KW-0732">Signal</keyword>
<dbReference type="FunFam" id="2.60.40.60:FF:000123">
    <property type="entry name" value="Protocadherin beta 4"/>
    <property type="match status" value="1"/>
</dbReference>
<evidence type="ECO:0000256" key="14">
    <source>
        <dbReference type="SAM" id="MobiDB-lite"/>
    </source>
</evidence>
<feature type="compositionally biased region" description="Basic and acidic residues" evidence="14">
    <location>
        <begin position="1148"/>
        <end position="1163"/>
    </location>
</feature>
<dbReference type="Pfam" id="PF08374">
    <property type="entry name" value="Protocadherin"/>
    <property type="match status" value="1"/>
</dbReference>
<dbReference type="Pfam" id="PF08266">
    <property type="entry name" value="Cadherin_2"/>
    <property type="match status" value="1"/>
</dbReference>
<dbReference type="FunFam" id="2.60.40.60:FF:000016">
    <property type="entry name" value="Protocadherin 9"/>
    <property type="match status" value="1"/>
</dbReference>
<evidence type="ECO:0000256" key="3">
    <source>
        <dbReference type="ARBA" id="ARBA00022692"/>
    </source>
</evidence>
<dbReference type="FunFam" id="2.60.40.60:FF:000005">
    <property type="entry name" value="Protocadherin 9"/>
    <property type="match status" value="2"/>
</dbReference>
<feature type="compositionally biased region" description="Low complexity" evidence="14">
    <location>
        <begin position="1040"/>
        <end position="1049"/>
    </location>
</feature>
<keyword evidence="2" id="KW-1003">Cell membrane</keyword>
<feature type="region of interest" description="Disordered" evidence="14">
    <location>
        <begin position="849"/>
        <end position="881"/>
    </location>
</feature>
<dbReference type="GeneID" id="113050949"/>
<dbReference type="AlphaFoldDB" id="A0A6P6KDW6"/>
<comment type="function">
    <text evidence="12">Potential calcium-dependent cell-adhesion protein.</text>
</comment>
<organism evidence="18 19">
    <name type="scientific">Carassius auratus</name>
    <name type="common">Goldfish</name>
    <dbReference type="NCBI Taxonomy" id="7957"/>
    <lineage>
        <taxon>Eukaryota</taxon>
        <taxon>Metazoa</taxon>
        <taxon>Chordata</taxon>
        <taxon>Craniata</taxon>
        <taxon>Vertebrata</taxon>
        <taxon>Euteleostomi</taxon>
        <taxon>Actinopterygii</taxon>
        <taxon>Neopterygii</taxon>
        <taxon>Teleostei</taxon>
        <taxon>Ostariophysi</taxon>
        <taxon>Cypriniformes</taxon>
        <taxon>Cyprinidae</taxon>
        <taxon>Cyprininae</taxon>
        <taxon>Carassius</taxon>
    </lineage>
</organism>
<keyword evidence="9 15" id="KW-1133">Transmembrane helix</keyword>
<keyword evidence="11" id="KW-0325">Glycoprotein</keyword>
<reference evidence="19" key="1">
    <citation type="submission" date="2025-08" db="UniProtKB">
        <authorList>
            <consortium name="RefSeq"/>
        </authorList>
    </citation>
    <scope>IDENTIFICATION</scope>
    <source>
        <strain evidence="19">Wakin</strain>
        <tissue evidence="19">Muscle</tissue>
    </source>
</reference>
<dbReference type="InterPro" id="IPR050174">
    <property type="entry name" value="Protocadherin/Cadherin-CA"/>
</dbReference>
<evidence type="ECO:0000256" key="8">
    <source>
        <dbReference type="ARBA" id="ARBA00022889"/>
    </source>
</evidence>
<dbReference type="FunFam" id="2.60.40.60:FF:000087">
    <property type="entry name" value="Protocadherin 9"/>
    <property type="match status" value="1"/>
</dbReference>
<feature type="compositionally biased region" description="Polar residues" evidence="14">
    <location>
        <begin position="983"/>
        <end position="1000"/>
    </location>
</feature>
<dbReference type="InterPro" id="IPR013585">
    <property type="entry name" value="Protocadherin"/>
</dbReference>
<keyword evidence="3 15" id="KW-0812">Transmembrane</keyword>
<dbReference type="Proteomes" id="UP000515129">
    <property type="component" value="Chromosome 31"/>
</dbReference>
<evidence type="ECO:0000256" key="12">
    <source>
        <dbReference type="ARBA" id="ARBA00037723"/>
    </source>
</evidence>
<keyword evidence="10 15" id="KW-0472">Membrane</keyword>
<keyword evidence="8" id="KW-0130">Cell adhesion</keyword>
<keyword evidence="18" id="KW-1185">Reference proteome</keyword>
<dbReference type="InterPro" id="IPR015919">
    <property type="entry name" value="Cadherin-like_sf"/>
</dbReference>
<evidence type="ECO:0000313" key="18">
    <source>
        <dbReference type="Proteomes" id="UP000515129"/>
    </source>
</evidence>
<name>A0A6P6KDW6_CARAU</name>
<feature type="chain" id="PRO_5028259997" evidence="16">
    <location>
        <begin position="24"/>
        <end position="1202"/>
    </location>
</feature>
<feature type="domain" description="Cadherin" evidence="17">
    <location>
        <begin position="26"/>
        <end position="141"/>
    </location>
</feature>
<dbReference type="GO" id="GO:0005509">
    <property type="term" value="F:calcium ion binding"/>
    <property type="evidence" value="ECO:0007669"/>
    <property type="project" value="UniProtKB-UniRule"/>
</dbReference>
<evidence type="ECO:0000256" key="1">
    <source>
        <dbReference type="ARBA" id="ARBA00004251"/>
    </source>
</evidence>
<evidence type="ECO:0000259" key="17">
    <source>
        <dbReference type="PROSITE" id="PS50268"/>
    </source>
</evidence>
<evidence type="ECO:0000256" key="7">
    <source>
        <dbReference type="ARBA" id="ARBA00022837"/>
    </source>
</evidence>
<feature type="domain" description="Cadherin" evidence="17">
    <location>
        <begin position="252"/>
        <end position="357"/>
    </location>
</feature>
<feature type="region of interest" description="Disordered" evidence="14">
    <location>
        <begin position="1062"/>
        <end position="1087"/>
    </location>
</feature>
<dbReference type="Pfam" id="PF00028">
    <property type="entry name" value="Cadherin"/>
    <property type="match status" value="6"/>
</dbReference>
<dbReference type="PROSITE" id="PS50268">
    <property type="entry name" value="CADHERIN_2"/>
    <property type="match status" value="7"/>
</dbReference>
<dbReference type="CDD" id="cd11304">
    <property type="entry name" value="Cadherin_repeat"/>
    <property type="match status" value="7"/>
</dbReference>
<keyword evidence="6" id="KW-0677">Repeat</keyword>
<dbReference type="GO" id="GO:0009653">
    <property type="term" value="P:anatomical structure morphogenesis"/>
    <property type="evidence" value="ECO:0007669"/>
    <property type="project" value="UniProtKB-ARBA"/>
</dbReference>
<evidence type="ECO:0000256" key="15">
    <source>
        <dbReference type="SAM" id="Phobius"/>
    </source>
</evidence>
<feature type="domain" description="Cadherin" evidence="17">
    <location>
        <begin position="469"/>
        <end position="571"/>
    </location>
</feature>
<dbReference type="PANTHER" id="PTHR24028:SF248">
    <property type="entry name" value="PROTOCADHERIN-9"/>
    <property type="match status" value="1"/>
</dbReference>
<dbReference type="InterPro" id="IPR013164">
    <property type="entry name" value="Cadherin_N"/>
</dbReference>
<dbReference type="FunFam" id="2.60.40.60:FF:000030">
    <property type="entry name" value="Protocadherin 9"/>
    <property type="match status" value="1"/>
</dbReference>
<evidence type="ECO:0000256" key="10">
    <source>
        <dbReference type="ARBA" id="ARBA00023136"/>
    </source>
</evidence>
<feature type="signal peptide" evidence="16">
    <location>
        <begin position="1"/>
        <end position="23"/>
    </location>
</feature>
<dbReference type="FunFam" id="2.60.40.60:FF:000036">
    <property type="entry name" value="Protocadherin 9"/>
    <property type="match status" value="1"/>
</dbReference>
<dbReference type="PRINTS" id="PR00205">
    <property type="entry name" value="CADHERIN"/>
</dbReference>
<evidence type="ECO:0000256" key="2">
    <source>
        <dbReference type="ARBA" id="ARBA00022475"/>
    </source>
</evidence>
<dbReference type="RefSeq" id="XP_026070225.1">
    <property type="nucleotide sequence ID" value="XM_026214440.1"/>
</dbReference>
<feature type="region of interest" description="Disordered" evidence="14">
    <location>
        <begin position="983"/>
        <end position="1049"/>
    </location>
</feature>
<feature type="compositionally biased region" description="Basic residues" evidence="14">
    <location>
        <begin position="865"/>
        <end position="876"/>
    </location>
</feature>
<dbReference type="InterPro" id="IPR002126">
    <property type="entry name" value="Cadherin-like_dom"/>
</dbReference>
<feature type="domain" description="Cadherin" evidence="17">
    <location>
        <begin position="686"/>
        <end position="783"/>
    </location>
</feature>
<feature type="transmembrane region" description="Helical" evidence="15">
    <location>
        <begin position="815"/>
        <end position="835"/>
    </location>
</feature>
<evidence type="ECO:0000256" key="9">
    <source>
        <dbReference type="ARBA" id="ARBA00022989"/>
    </source>
</evidence>
<evidence type="ECO:0000256" key="4">
    <source>
        <dbReference type="ARBA" id="ARBA00022723"/>
    </source>
</evidence>
<dbReference type="GO" id="GO:0007156">
    <property type="term" value="P:homophilic cell adhesion via plasma membrane adhesion molecules"/>
    <property type="evidence" value="ECO:0007669"/>
    <property type="project" value="InterPro"/>
</dbReference>
<evidence type="ECO:0000256" key="6">
    <source>
        <dbReference type="ARBA" id="ARBA00022737"/>
    </source>
</evidence>
<dbReference type="PROSITE" id="PS00232">
    <property type="entry name" value="CADHERIN_1"/>
    <property type="match status" value="3"/>
</dbReference>
<sequence length="1202" mass="132362">MDLRDFFLLATLVACFWLDPTIAQELIYPIREELQENVLIGNIPKDLNISHMNSATTVTGNLVYRLVSKAGDTPLLRVMSNTGEIFTTSNRIDREKLCPGPSFEDSECSFEIEVVILPNDYFRLIKIKIIVKDTNDNAPMFPSPVINISIPENTLINSRYAIPSATDPDTGPNSVHKYELLNGQSTFGLDIVETPEGEKWPQLIVQQNLDRELKDTYVMKVKVEDGGNPQKSSTAILQVTVTDVNDNRPVFKESQIEVHIPENSPIGTSVVHLLATDADVGANAEVKYMFGAQVSPATRRLFALNSTTGLITVQRPLDREETAIHKLTVQASDGSSSPAKATITINVTDVNDNAPNIDLRYIISPTNGTVMLSEKDPINTKIALITVSDKDTDVNGKVICFIEKDVPFHLKAVYDNQYLLETSALLDYEGTKEYIFKIVASDSGKPSLNQTALVRVRLEDENDNPPVFTQPVIELAVMENNQRDMFLTTISATDEDSGRNAEIVYQLGPNASFFDLDRKTGVLTASRVFDREEQERFLFTVTARDNGTRALQSQAAVIVTILDENDNSPKFTHNHFQFFVSENLPKYSTVGVITVTDADAGENAMARLSILNDNVNFILDPDSGVIKSNVSFDREQQSSYTFDVRAVDSGSPPCSSASKVTINVIDVNDNPPIVIYPPSNTSFKLVPLSAIPGSVVAEVFAVDGDTGMNAELKYTIVSGNGRSLFRIDPVTGNITLEEKPMVADIGLHRLVVNISDLGYPKSLHTLVLVFLYVNDTVGNSSYIHDLIRRTMETPLDRNIGETSETYQNVDNLKTIIAIVTGTMVVIVVIFITVLVRCRNASQFKAAQRKKQGAEWMSPNQENKQNKKKKRKKRKSPKSSLLNFVTIEENKPDDSAHEPINGTISLPAELEEPGIGRFDWNATPTTTFKPSSPDLARHYKSASPQSAFHLKADTPVSVKKHHVIQELPLDNTFVGGCDTLSKRSSTSSDHFSASECSSQGGFKSKGAPLHTRQSQRRVTFHLPDGSQESCSDSGLGDHEPVGSGPLLSHPLPLVQAQDEFYEQASPDKRTEADGNSDPNSDGPLGPRGLVEATEMCTQECLVLGHSDNCWMPPSLSSYPSPKSPISSFSNQKEWAKERLLNGHTLTRSWKSERGSQEQFGDRKTFGSSDGHFISGGHMTDIPLASLKSYQPISGTDSPKEQQL</sequence>
<dbReference type="Gene3D" id="2.60.40.60">
    <property type="entry name" value="Cadherins"/>
    <property type="match status" value="7"/>
</dbReference>
<comment type="subcellular location">
    <subcellularLocation>
        <location evidence="1">Cell membrane</location>
        <topology evidence="1">Single-pass type I membrane protein</topology>
    </subcellularLocation>
</comment>
<keyword evidence="4" id="KW-0479">Metal-binding</keyword>
<feature type="domain" description="Cadherin" evidence="17">
    <location>
        <begin position="142"/>
        <end position="251"/>
    </location>
</feature>
<proteinExistence type="predicted"/>
<evidence type="ECO:0000256" key="5">
    <source>
        <dbReference type="ARBA" id="ARBA00022729"/>
    </source>
</evidence>
<feature type="domain" description="Cadherin" evidence="17">
    <location>
        <begin position="572"/>
        <end position="674"/>
    </location>
</feature>
<feature type="domain" description="Cadherin" evidence="17">
    <location>
        <begin position="364"/>
        <end position="468"/>
    </location>
</feature>
<evidence type="ECO:0000256" key="13">
    <source>
        <dbReference type="PROSITE-ProRule" id="PRU00043"/>
    </source>
</evidence>
<dbReference type="PANTHER" id="PTHR24028">
    <property type="entry name" value="CADHERIN-87A"/>
    <property type="match status" value="1"/>
</dbReference>